<gene>
    <name evidence="8" type="ORF">CL176_02475</name>
</gene>
<evidence type="ECO:0000256" key="4">
    <source>
        <dbReference type="ARBA" id="ARBA00022777"/>
    </source>
</evidence>
<dbReference type="UniPathway" id="UPA00704">
    <property type="reaction ID" value="UER00715"/>
</dbReference>
<evidence type="ECO:0000259" key="7">
    <source>
        <dbReference type="Pfam" id="PF00294"/>
    </source>
</evidence>
<organism evidence="8 9">
    <name type="scientific">Suicoccus acidiformans</name>
    <dbReference type="NCBI Taxonomy" id="2036206"/>
    <lineage>
        <taxon>Bacteria</taxon>
        <taxon>Bacillati</taxon>
        <taxon>Bacillota</taxon>
        <taxon>Bacilli</taxon>
        <taxon>Lactobacillales</taxon>
        <taxon>Aerococcaceae</taxon>
        <taxon>Suicoccus</taxon>
    </lineage>
</organism>
<comment type="similarity">
    <text evidence="1">Belongs to the carbohydrate kinase pfkB family.</text>
</comment>
<comment type="similarity">
    <text evidence="6">Belongs to the carbohydrate kinase PfkB family. LacC subfamily.</text>
</comment>
<dbReference type="KEGG" id="abae:CL176_02475"/>
<dbReference type="PANTHER" id="PTHR46566:SF2">
    <property type="entry name" value="ATP-DEPENDENT 6-PHOSPHOFRUCTOKINASE ISOZYME 2"/>
    <property type="match status" value="1"/>
</dbReference>
<dbReference type="Gene3D" id="3.40.1190.20">
    <property type="match status" value="1"/>
</dbReference>
<dbReference type="Pfam" id="PF00294">
    <property type="entry name" value="PfkB"/>
    <property type="match status" value="1"/>
</dbReference>
<dbReference type="InterPro" id="IPR002173">
    <property type="entry name" value="Carboh/pur_kinase_PfkB_CS"/>
</dbReference>
<keyword evidence="6" id="KW-0423">Lactose metabolism</keyword>
<evidence type="ECO:0000313" key="8">
    <source>
        <dbReference type="EMBL" id="AXY24982.1"/>
    </source>
</evidence>
<keyword evidence="2 6" id="KW-0808">Transferase</keyword>
<dbReference type="InterPro" id="IPR011611">
    <property type="entry name" value="PfkB_dom"/>
</dbReference>
<dbReference type="PROSITE" id="PS00584">
    <property type="entry name" value="PFKB_KINASES_2"/>
    <property type="match status" value="1"/>
</dbReference>
<evidence type="ECO:0000256" key="2">
    <source>
        <dbReference type="ARBA" id="ARBA00022679"/>
    </source>
</evidence>
<evidence type="ECO:0000256" key="5">
    <source>
        <dbReference type="ARBA" id="ARBA00022840"/>
    </source>
</evidence>
<dbReference type="RefSeq" id="WP_118989903.1">
    <property type="nucleotide sequence ID" value="NZ_CP023434.1"/>
</dbReference>
<evidence type="ECO:0000256" key="6">
    <source>
        <dbReference type="PIRNR" id="PIRNR000535"/>
    </source>
</evidence>
<dbReference type="GO" id="GO:0005988">
    <property type="term" value="P:lactose metabolic process"/>
    <property type="evidence" value="ECO:0007669"/>
    <property type="project" value="UniProtKB-KW"/>
</dbReference>
<dbReference type="EMBL" id="CP023434">
    <property type="protein sequence ID" value="AXY24982.1"/>
    <property type="molecule type" value="Genomic_DNA"/>
</dbReference>
<feature type="domain" description="Carbohydrate kinase PfkB" evidence="7">
    <location>
        <begin position="21"/>
        <end position="282"/>
    </location>
</feature>
<dbReference type="GO" id="GO:2001059">
    <property type="term" value="P:D-tagatose 6-phosphate catabolic process"/>
    <property type="evidence" value="ECO:0007669"/>
    <property type="project" value="UniProtKB-UniPathway"/>
</dbReference>
<dbReference type="GO" id="GO:0005524">
    <property type="term" value="F:ATP binding"/>
    <property type="evidence" value="ECO:0007669"/>
    <property type="project" value="UniProtKB-KW"/>
</dbReference>
<proteinExistence type="inferred from homology"/>
<dbReference type="GO" id="GO:0009024">
    <property type="term" value="F:tagatose-6-phosphate kinase activity"/>
    <property type="evidence" value="ECO:0007669"/>
    <property type="project" value="UniProtKB-EC"/>
</dbReference>
<dbReference type="AlphaFoldDB" id="A0A347WIS5"/>
<keyword evidence="9" id="KW-1185">Reference proteome</keyword>
<dbReference type="SUPFAM" id="SSF53613">
    <property type="entry name" value="Ribokinase-like"/>
    <property type="match status" value="1"/>
</dbReference>
<evidence type="ECO:0000256" key="3">
    <source>
        <dbReference type="ARBA" id="ARBA00022741"/>
    </source>
</evidence>
<reference evidence="8 9" key="1">
    <citation type="submission" date="2017-09" db="EMBL/GenBank/DDBJ databases">
        <title>Complete genome sequence of Oxytococcus suis strain ZY16052.</title>
        <authorList>
            <person name="Li F."/>
        </authorList>
    </citation>
    <scope>NUCLEOTIDE SEQUENCE [LARGE SCALE GENOMIC DNA]</scope>
    <source>
        <strain evidence="8 9">ZY16052</strain>
    </source>
</reference>
<dbReference type="InterPro" id="IPR029056">
    <property type="entry name" value="Ribokinase-like"/>
</dbReference>
<dbReference type="OrthoDB" id="9801219at2"/>
<comment type="catalytic activity">
    <reaction evidence="6">
        <text>D-tagatofuranose 6-phosphate + ATP = D-tagatofuranose 1,6-bisphosphate + ADP + H(+)</text>
        <dbReference type="Rhea" id="RHEA:12420"/>
        <dbReference type="ChEBI" id="CHEBI:15378"/>
        <dbReference type="ChEBI" id="CHEBI:30616"/>
        <dbReference type="ChEBI" id="CHEBI:58694"/>
        <dbReference type="ChEBI" id="CHEBI:58695"/>
        <dbReference type="ChEBI" id="CHEBI:456216"/>
        <dbReference type="EC" id="2.7.1.144"/>
    </reaction>
</comment>
<dbReference type="EC" id="2.7.1.144" evidence="6"/>
<dbReference type="Proteomes" id="UP000263232">
    <property type="component" value="Chromosome"/>
</dbReference>
<evidence type="ECO:0000256" key="1">
    <source>
        <dbReference type="ARBA" id="ARBA00005380"/>
    </source>
</evidence>
<keyword evidence="5 6" id="KW-0067">ATP-binding</keyword>
<dbReference type="InterPro" id="IPR017583">
    <property type="entry name" value="Tagatose/fructose_Pkinase"/>
</dbReference>
<accession>A0A347WIS5</accession>
<keyword evidence="3 6" id="KW-0547">Nucleotide-binding</keyword>
<dbReference type="PIRSF" id="PIRSF000535">
    <property type="entry name" value="1PFK/6PFK/LacC"/>
    <property type="match status" value="1"/>
</dbReference>
<sequence>MIHLICPNPALDRTLLLTDALMEGIPNRPYKVKEFPGGKSFNVAYALNHGVQHEKVLVHTILGGPTGQYVLSLAEDKGIDVKFIEVEKNTRECNIIVEMKSGNIYPIYEQGFVLTQNLLKNLTESIIESISPKDIIVFSGSLMQGMPDDYIVQISSEVKDLDVQVLVDTSGHALKEVYKKSRPTLLKINDEEFNELIEGNLSEPEEFIDFFKNHLSSNIENIVVTLGSKGAVAKIDKRYLYLKVPEIKAKNPVASGDFFLGGLVSGVSKQIDLVEALKLSIAYSISNCLYWFPNIEEEDVQEYKKQIELKEF</sequence>
<name>A0A347WIS5_9LACT</name>
<protein>
    <recommendedName>
        <fullName evidence="6">Tagatose-6-phosphate kinase</fullName>
        <ecNumber evidence="6">2.7.1.144</ecNumber>
    </recommendedName>
</protein>
<comment type="pathway">
    <text evidence="6">Carbohydrate metabolism; D-tagatose 6-phosphate degradation; D-glyceraldehyde 3-phosphate and glycerone phosphate from D-tagatose 6-phosphate: step 1/2.</text>
</comment>
<evidence type="ECO:0000313" key="9">
    <source>
        <dbReference type="Proteomes" id="UP000263232"/>
    </source>
</evidence>
<dbReference type="PANTHER" id="PTHR46566">
    <property type="entry name" value="1-PHOSPHOFRUCTOKINASE-RELATED"/>
    <property type="match status" value="1"/>
</dbReference>
<keyword evidence="4 8" id="KW-0418">Kinase</keyword>